<dbReference type="Proteomes" id="UP000600247">
    <property type="component" value="Unassembled WGS sequence"/>
</dbReference>
<evidence type="ECO:0000313" key="7">
    <source>
        <dbReference type="Proteomes" id="UP000600247"/>
    </source>
</evidence>
<evidence type="ECO:0000256" key="1">
    <source>
        <dbReference type="ARBA" id="ARBA00022475"/>
    </source>
</evidence>
<keyword evidence="2 5" id="KW-0812">Transmembrane</keyword>
<sequence length="186" mass="19438">MHWISIVMIGFASNIDNLGIGVSFGTRSTKIPILSNLLIAIVGMTAAYLAITMGHLISGYMSPRYANLIGGIIIMALGVSSIRFKASAKVESSPLVLGDYQKQISWRESISLGLALSLNCLATGFGAGVSGVSPVMTAISVGVFSLVTVALGVSIGHQISRTWIGKYSALIGGLMLIAIGLYEVFV</sequence>
<protein>
    <submittedName>
        <fullName evidence="6">Sporulation membrane protein YtaF</fullName>
    </submittedName>
</protein>
<feature type="transmembrane region" description="Helical" evidence="5">
    <location>
        <begin position="135"/>
        <end position="155"/>
    </location>
</feature>
<evidence type="ECO:0000313" key="6">
    <source>
        <dbReference type="EMBL" id="GGG59885.1"/>
    </source>
</evidence>
<feature type="transmembrane region" description="Helical" evidence="5">
    <location>
        <begin position="37"/>
        <end position="58"/>
    </location>
</feature>
<keyword evidence="7" id="KW-1185">Reference proteome</keyword>
<dbReference type="Pfam" id="PF02659">
    <property type="entry name" value="Mntp"/>
    <property type="match status" value="2"/>
</dbReference>
<reference evidence="6 7" key="1">
    <citation type="journal article" date="2014" name="Int. J. Syst. Evol. Microbiol.">
        <title>Complete genome sequence of Corynebacterium casei LMG S-19264T (=DSM 44701T), isolated from a smear-ripened cheese.</title>
        <authorList>
            <consortium name="US DOE Joint Genome Institute (JGI-PGF)"/>
            <person name="Walter F."/>
            <person name="Albersmeier A."/>
            <person name="Kalinowski J."/>
            <person name="Ruckert C."/>
        </authorList>
    </citation>
    <scope>NUCLEOTIDE SEQUENCE [LARGE SCALE GENOMIC DNA]</scope>
    <source>
        <strain evidence="6 7">CGMCC 1.15286</strain>
    </source>
</reference>
<proteinExistence type="predicted"/>
<gene>
    <name evidence="6" type="ORF">GCM10010918_11350</name>
</gene>
<evidence type="ECO:0000256" key="3">
    <source>
        <dbReference type="ARBA" id="ARBA00022989"/>
    </source>
</evidence>
<accession>A0A917GX88</accession>
<dbReference type="InterPro" id="IPR003810">
    <property type="entry name" value="Mntp/YtaF"/>
</dbReference>
<dbReference type="PANTHER" id="PTHR35529:SF2">
    <property type="entry name" value="SPORULATION PROTEIN YTAF-RELATED"/>
    <property type="match status" value="1"/>
</dbReference>
<evidence type="ECO:0000256" key="4">
    <source>
        <dbReference type="ARBA" id="ARBA00023136"/>
    </source>
</evidence>
<keyword evidence="1" id="KW-1003">Cell membrane</keyword>
<dbReference type="EMBL" id="BMHY01000002">
    <property type="protein sequence ID" value="GGG59885.1"/>
    <property type="molecule type" value="Genomic_DNA"/>
</dbReference>
<feature type="transmembrane region" description="Helical" evidence="5">
    <location>
        <begin position="167"/>
        <end position="185"/>
    </location>
</feature>
<evidence type="ECO:0000256" key="2">
    <source>
        <dbReference type="ARBA" id="ARBA00022692"/>
    </source>
</evidence>
<keyword evidence="4 5" id="KW-0472">Membrane</keyword>
<keyword evidence="3 5" id="KW-1133">Transmembrane helix</keyword>
<name>A0A917GX88_9BACL</name>
<feature type="transmembrane region" description="Helical" evidence="5">
    <location>
        <begin position="110"/>
        <end position="129"/>
    </location>
</feature>
<evidence type="ECO:0000256" key="5">
    <source>
        <dbReference type="SAM" id="Phobius"/>
    </source>
</evidence>
<feature type="transmembrane region" description="Helical" evidence="5">
    <location>
        <begin position="64"/>
        <end position="84"/>
    </location>
</feature>
<comment type="caution">
    <text evidence="6">The sequence shown here is derived from an EMBL/GenBank/DDBJ whole genome shotgun (WGS) entry which is preliminary data.</text>
</comment>
<feature type="transmembrane region" description="Helical" evidence="5">
    <location>
        <begin position="6"/>
        <end position="25"/>
    </location>
</feature>
<organism evidence="6 7">
    <name type="scientific">Paenibacillus radicis</name>
    <name type="common">ex Gao et al. 2016</name>
    <dbReference type="NCBI Taxonomy" id="1737354"/>
    <lineage>
        <taxon>Bacteria</taxon>
        <taxon>Bacillati</taxon>
        <taxon>Bacillota</taxon>
        <taxon>Bacilli</taxon>
        <taxon>Bacillales</taxon>
        <taxon>Paenibacillaceae</taxon>
        <taxon>Paenibacillus</taxon>
    </lineage>
</organism>
<dbReference type="AlphaFoldDB" id="A0A917GX88"/>
<dbReference type="PANTHER" id="PTHR35529">
    <property type="entry name" value="MANGANESE EFFLUX PUMP MNTP-RELATED"/>
    <property type="match status" value="1"/>
</dbReference>